<accession>A0ABY8CFN3</accession>
<keyword evidence="1" id="KW-0812">Transmembrane</keyword>
<evidence type="ECO:0000313" key="2">
    <source>
        <dbReference type="EMBL" id="WEL19285.1"/>
    </source>
</evidence>
<sequence length="169" mass="19294">MDRYISSHSKGQTFMPDYTASLLIFGVLIAIFLTSWNALVSVDTSGSEMLQTRHTSTFLVSTQGYPSNWEQDGANVTIPGFAEEDHVLSAEKLREFREHSYDEQKTLLQAQDFWLEIKNSSQVLELDGQRLEYGRSYENASQIYPVRRNALLNKSGDLVDAELVYISWE</sequence>
<dbReference type="RefSeq" id="WP_347722156.1">
    <property type="nucleotide sequence ID" value="NZ_CP104395.1"/>
</dbReference>
<dbReference type="EMBL" id="CP104395">
    <property type="protein sequence ID" value="WEL19285.1"/>
    <property type="molecule type" value="Genomic_DNA"/>
</dbReference>
<keyword evidence="3" id="KW-1185">Reference proteome</keyword>
<name>A0ABY8CFN3_9ARCH</name>
<keyword evidence="1" id="KW-1133">Transmembrane helix</keyword>
<keyword evidence="1" id="KW-0472">Membrane</keyword>
<organism evidence="2 3">
    <name type="scientific">Candidatus Nanohalococcus occultus</name>
    <dbReference type="NCBI Taxonomy" id="2978047"/>
    <lineage>
        <taxon>Archaea</taxon>
        <taxon>Candidatus Nanohalarchaeota</taxon>
        <taxon>Candidatus Nanohalarchaeota incertae sedis</taxon>
        <taxon>Candidatus Nanohalococcus</taxon>
    </lineage>
</organism>
<reference evidence="2 3" key="1">
    <citation type="submission" date="2022-09" db="EMBL/GenBank/DDBJ databases">
        <title>Xylan utilization by haloarchaea-nanohaloarchaea associations.</title>
        <authorList>
            <person name="Yakimov M."/>
        </authorList>
    </citation>
    <scope>NUCLEOTIDE SEQUENCE [LARGE SCALE GENOMIC DNA]</scope>
    <source>
        <strain evidence="2 3">SVXNc</strain>
    </source>
</reference>
<gene>
    <name evidence="2" type="ORF">SVXNc_0257</name>
</gene>
<evidence type="ECO:0000313" key="3">
    <source>
        <dbReference type="Proteomes" id="UP001218034"/>
    </source>
</evidence>
<dbReference type="GeneID" id="90589692"/>
<protein>
    <submittedName>
        <fullName evidence="2">Uncharacterized protein</fullName>
    </submittedName>
</protein>
<feature type="transmembrane region" description="Helical" evidence="1">
    <location>
        <begin position="20"/>
        <end position="40"/>
    </location>
</feature>
<dbReference type="Proteomes" id="UP001218034">
    <property type="component" value="Chromosome"/>
</dbReference>
<evidence type="ECO:0000256" key="1">
    <source>
        <dbReference type="SAM" id="Phobius"/>
    </source>
</evidence>
<proteinExistence type="predicted"/>